<dbReference type="NCBIfam" id="TIGR01035">
    <property type="entry name" value="hemA"/>
    <property type="match status" value="1"/>
</dbReference>
<feature type="domain" description="Quinate/shikimate 5-dehydrogenase/glutamyl-tRNA reductase" evidence="14">
    <location>
        <begin position="173"/>
        <end position="307"/>
    </location>
</feature>
<evidence type="ECO:0000256" key="3">
    <source>
        <dbReference type="ARBA" id="ARBA00012970"/>
    </source>
</evidence>
<comment type="pathway">
    <text evidence="1 8 12">Porphyrin-containing compound metabolism; protoporphyrin-IX biosynthesis; 5-aminolevulinate from L-glutamyl-tRNA(Glu): step 1/2.</text>
</comment>
<name>A0A558BY68_9BACT</name>
<dbReference type="GO" id="GO:0008883">
    <property type="term" value="F:glutamyl-tRNA reductase activity"/>
    <property type="evidence" value="ECO:0007669"/>
    <property type="project" value="UniProtKB-UniRule"/>
</dbReference>
<dbReference type="PIRSF" id="PIRSF000445">
    <property type="entry name" value="4pyrrol_synth_GluRdtase"/>
    <property type="match status" value="1"/>
</dbReference>
<comment type="caution">
    <text evidence="8">Lacks conserved residue(s) required for the propagation of feature annotation.</text>
</comment>
<comment type="subunit">
    <text evidence="8">Homodimer.</text>
</comment>
<keyword evidence="6 8" id="KW-0627">Porphyrin biosynthesis</keyword>
<dbReference type="InterPro" id="IPR036291">
    <property type="entry name" value="NAD(P)-bd_dom_sf"/>
</dbReference>
<dbReference type="UniPathway" id="UPA00251">
    <property type="reaction ID" value="UER00316"/>
</dbReference>
<dbReference type="OrthoDB" id="110209at2"/>
<dbReference type="HAMAP" id="MF_00087">
    <property type="entry name" value="Glu_tRNA_reductase"/>
    <property type="match status" value="1"/>
</dbReference>
<organism evidence="16 17">
    <name type="scientific">Hymenobacter setariae</name>
    <dbReference type="NCBI Taxonomy" id="2594794"/>
    <lineage>
        <taxon>Bacteria</taxon>
        <taxon>Pseudomonadati</taxon>
        <taxon>Bacteroidota</taxon>
        <taxon>Cytophagia</taxon>
        <taxon>Cytophagales</taxon>
        <taxon>Hymenobacteraceae</taxon>
        <taxon>Hymenobacter</taxon>
    </lineage>
</organism>
<comment type="miscellaneous">
    <text evidence="8">During catalysis, the active site Cys acts as a nucleophile attacking the alpha-carbonyl group of tRNA-bound glutamate with the formation of a thioester intermediate between enzyme and glutamate, and the concomitant release of tRNA(Glu). The thioester intermediate is finally reduced by direct hydride transfer from NADPH, to form the product GSA.</text>
</comment>
<evidence type="ECO:0000256" key="12">
    <source>
        <dbReference type="RuleBase" id="RU000584"/>
    </source>
</evidence>
<keyword evidence="5 8" id="KW-0560">Oxidoreductase</keyword>
<dbReference type="GO" id="GO:0050661">
    <property type="term" value="F:NADP binding"/>
    <property type="evidence" value="ECO:0007669"/>
    <property type="project" value="InterPro"/>
</dbReference>
<feature type="active site" description="Nucleophile" evidence="8 9">
    <location>
        <position position="52"/>
    </location>
</feature>
<evidence type="ECO:0000256" key="4">
    <source>
        <dbReference type="ARBA" id="ARBA00022857"/>
    </source>
</evidence>
<dbReference type="RefSeq" id="WP_144846330.1">
    <property type="nucleotide sequence ID" value="NZ_VMRJ01000002.1"/>
</dbReference>
<reference evidence="16 17" key="1">
    <citation type="submission" date="2019-07" db="EMBL/GenBank/DDBJ databases">
        <title>Hymenobacter sp. straun FUR1 Genome sequencing and assembly.</title>
        <authorList>
            <person name="Chhetri G."/>
        </authorList>
    </citation>
    <scope>NUCLEOTIDE SEQUENCE [LARGE SCALE GENOMIC DNA]</scope>
    <source>
        <strain evidence="16 17">Fur1</strain>
    </source>
</reference>
<dbReference type="SUPFAM" id="SSF69075">
    <property type="entry name" value="Glutamyl tRNA-reductase dimerization domain"/>
    <property type="match status" value="1"/>
</dbReference>
<dbReference type="InterPro" id="IPR006151">
    <property type="entry name" value="Shikm_DH/Glu-tRNA_Rdtase"/>
</dbReference>
<feature type="binding site" evidence="8">
    <location>
        <begin position="116"/>
        <end position="118"/>
    </location>
    <ligand>
        <name>substrate</name>
    </ligand>
</feature>
<dbReference type="InterPro" id="IPR000343">
    <property type="entry name" value="4pyrrol_synth_GluRdtase"/>
</dbReference>
<gene>
    <name evidence="8 16" type="primary">hemA</name>
    <name evidence="16" type="ORF">FNT36_08340</name>
</gene>
<proteinExistence type="inferred from homology"/>
<dbReference type="Gene3D" id="3.30.460.30">
    <property type="entry name" value="Glutamyl-tRNA reductase, N-terminal domain"/>
    <property type="match status" value="1"/>
</dbReference>
<comment type="function">
    <text evidence="8">Catalyzes the NADPH-dependent reduction of glutamyl-tRNA(Glu) to glutamate 1-semialdehyde (GSA).</text>
</comment>
<comment type="similarity">
    <text evidence="2 8 12">Belongs to the glutamyl-tRNA reductase family.</text>
</comment>
<evidence type="ECO:0000256" key="9">
    <source>
        <dbReference type="PIRSR" id="PIRSR000445-1"/>
    </source>
</evidence>
<evidence type="ECO:0000256" key="5">
    <source>
        <dbReference type="ARBA" id="ARBA00023002"/>
    </source>
</evidence>
<dbReference type="Pfam" id="PF01488">
    <property type="entry name" value="Shikimate_DH"/>
    <property type="match status" value="1"/>
</dbReference>
<dbReference type="PANTHER" id="PTHR43013:SF1">
    <property type="entry name" value="GLUTAMYL-TRNA REDUCTASE"/>
    <property type="match status" value="1"/>
</dbReference>
<dbReference type="SUPFAM" id="SSF69742">
    <property type="entry name" value="Glutamyl tRNA-reductase catalytic, N-terminal domain"/>
    <property type="match status" value="1"/>
</dbReference>
<evidence type="ECO:0000256" key="7">
    <source>
        <dbReference type="ARBA" id="ARBA00047464"/>
    </source>
</evidence>
<dbReference type="InterPro" id="IPR036343">
    <property type="entry name" value="GluRdtase_N_sf"/>
</dbReference>
<evidence type="ECO:0000256" key="11">
    <source>
        <dbReference type="PIRSR" id="PIRSR000445-4"/>
    </source>
</evidence>
<dbReference type="Gene3D" id="3.40.50.720">
    <property type="entry name" value="NAD(P)-binding Rossmann-like Domain"/>
    <property type="match status" value="1"/>
</dbReference>
<evidence type="ECO:0000256" key="8">
    <source>
        <dbReference type="HAMAP-Rule" id="MF_00087"/>
    </source>
</evidence>
<dbReference type="GO" id="GO:0019353">
    <property type="term" value="P:protoporphyrinogen IX biosynthetic process from glutamate"/>
    <property type="evidence" value="ECO:0007669"/>
    <property type="project" value="TreeGrafter"/>
</dbReference>
<keyword evidence="4 8" id="KW-0521">NADP</keyword>
<feature type="binding site" evidence="8 10">
    <location>
        <begin position="191"/>
        <end position="196"/>
    </location>
    <ligand>
        <name>NADP(+)</name>
        <dbReference type="ChEBI" id="CHEBI:58349"/>
    </ligand>
</feature>
<feature type="binding site" evidence="8">
    <location>
        <position position="122"/>
    </location>
    <ligand>
        <name>substrate</name>
    </ligand>
</feature>
<evidence type="ECO:0000256" key="2">
    <source>
        <dbReference type="ARBA" id="ARBA00005916"/>
    </source>
</evidence>
<dbReference type="Pfam" id="PF05201">
    <property type="entry name" value="GlutR_N"/>
    <property type="match status" value="1"/>
</dbReference>
<dbReference type="Pfam" id="PF00745">
    <property type="entry name" value="GlutR_dimer"/>
    <property type="match status" value="1"/>
</dbReference>
<dbReference type="InterPro" id="IPR015895">
    <property type="entry name" value="4pyrrol_synth_GluRdtase_N"/>
</dbReference>
<evidence type="ECO:0000313" key="16">
    <source>
        <dbReference type="EMBL" id="TVT41439.1"/>
    </source>
</evidence>
<feature type="domain" description="Glutamyl-tRNA reductase N-terminal" evidence="15">
    <location>
        <begin position="8"/>
        <end position="158"/>
    </location>
</feature>
<feature type="binding site" evidence="8">
    <location>
        <begin position="51"/>
        <end position="54"/>
    </location>
    <ligand>
        <name>substrate</name>
    </ligand>
</feature>
<dbReference type="Proteomes" id="UP000317624">
    <property type="component" value="Unassembled WGS sequence"/>
</dbReference>
<keyword evidence="17" id="KW-1185">Reference proteome</keyword>
<protein>
    <recommendedName>
        <fullName evidence="3 8">Glutamyl-tRNA reductase</fullName>
        <shortName evidence="8">GluTR</shortName>
        <ecNumber evidence="3 8">1.2.1.70</ecNumber>
    </recommendedName>
</protein>
<dbReference type="EC" id="1.2.1.70" evidence="3 8"/>
<feature type="site" description="Important for activity" evidence="8 11">
    <location>
        <position position="101"/>
    </location>
</feature>
<comment type="domain">
    <text evidence="8">Possesses an unusual extended V-shaped dimeric structure with each monomer consisting of three distinct domains arranged along a curved 'spinal' alpha-helix. The N-terminal catalytic domain specifically recognizes the glutamate moiety of the substrate. The second domain is the NADPH-binding domain, and the third C-terminal domain is responsible for dimerization.</text>
</comment>
<dbReference type="InterPro" id="IPR036453">
    <property type="entry name" value="GluRdtase_dimer_dom_sf"/>
</dbReference>
<evidence type="ECO:0000313" key="17">
    <source>
        <dbReference type="Proteomes" id="UP000317624"/>
    </source>
</evidence>
<evidence type="ECO:0000256" key="10">
    <source>
        <dbReference type="PIRSR" id="PIRSR000445-3"/>
    </source>
</evidence>
<dbReference type="EMBL" id="VMRJ01000002">
    <property type="protein sequence ID" value="TVT41439.1"/>
    <property type="molecule type" value="Genomic_DNA"/>
</dbReference>
<evidence type="ECO:0000256" key="1">
    <source>
        <dbReference type="ARBA" id="ARBA00005059"/>
    </source>
</evidence>
<evidence type="ECO:0000259" key="14">
    <source>
        <dbReference type="Pfam" id="PF01488"/>
    </source>
</evidence>
<dbReference type="PANTHER" id="PTHR43013">
    <property type="entry name" value="GLUTAMYL-TRNA REDUCTASE"/>
    <property type="match status" value="1"/>
</dbReference>
<accession>A0A558BY68</accession>
<dbReference type="AlphaFoldDB" id="A0A558BY68"/>
<evidence type="ECO:0000259" key="15">
    <source>
        <dbReference type="Pfam" id="PF05201"/>
    </source>
</evidence>
<comment type="catalytic activity">
    <reaction evidence="7 8 12">
        <text>(S)-4-amino-5-oxopentanoate + tRNA(Glu) + NADP(+) = L-glutamyl-tRNA(Glu) + NADPH + H(+)</text>
        <dbReference type="Rhea" id="RHEA:12344"/>
        <dbReference type="Rhea" id="RHEA-COMP:9663"/>
        <dbReference type="Rhea" id="RHEA-COMP:9680"/>
        <dbReference type="ChEBI" id="CHEBI:15378"/>
        <dbReference type="ChEBI" id="CHEBI:57501"/>
        <dbReference type="ChEBI" id="CHEBI:57783"/>
        <dbReference type="ChEBI" id="CHEBI:58349"/>
        <dbReference type="ChEBI" id="CHEBI:78442"/>
        <dbReference type="ChEBI" id="CHEBI:78520"/>
        <dbReference type="EC" id="1.2.1.70"/>
    </reaction>
</comment>
<comment type="caution">
    <text evidence="16">The sequence shown here is derived from an EMBL/GenBank/DDBJ whole genome shotgun (WGS) entry which is preliminary data.</text>
</comment>
<dbReference type="InterPro" id="IPR015896">
    <property type="entry name" value="4pyrrol_synth_GluRdtase_dimer"/>
</dbReference>
<evidence type="ECO:0000259" key="13">
    <source>
        <dbReference type="Pfam" id="PF00745"/>
    </source>
</evidence>
<evidence type="ECO:0000256" key="6">
    <source>
        <dbReference type="ARBA" id="ARBA00023244"/>
    </source>
</evidence>
<feature type="domain" description="Tetrapyrrole biosynthesis glutamyl-tRNA reductase dimerisation" evidence="13">
    <location>
        <begin position="323"/>
        <end position="419"/>
    </location>
</feature>
<dbReference type="SUPFAM" id="SSF51735">
    <property type="entry name" value="NAD(P)-binding Rossmann-fold domains"/>
    <property type="match status" value="1"/>
</dbReference>
<sequence length="426" mass="47472">MSHSFKAVSLSFKKAPLAIRELLALDEPACRRFLQQLHTDLHLSDLLVLSTCNRTEVYYAHDDDQSAAIIQALGQLKHRADIGNFAPYFDRYNEAETATRHLFEVAIGLDAQVVGDLQIINQVKLAYQWAADADVAGPFLHRLLHTIFFTNKRVQQETSFRDGAASMSYAALELVEELTADVASPRVLVVGLGEIGSDVCRHLADSKSFASVTLCNRTRARAEELAAEFAPGRLQVVDFEELTSALREADVIISSINRAEPFFTRELVAHLDVLSYKFFIDLSVPRSVAADVEQVPGVLVYNVDAIESKASAALEQRLAAVPQVRSLIDSSLVDFADWSREMLVSPLIQRMKAGLEQLRQQELDRFQKKATPAEVKLLDEATRAFMQKVLKQHVLQLKAACRRDEVEQLLPLLTSIFDLEGQSVPA</sequence>